<reference evidence="1 2" key="1">
    <citation type="submission" date="2021-06" db="EMBL/GenBank/DDBJ databases">
        <authorList>
            <person name="Palmer J.M."/>
        </authorList>
    </citation>
    <scope>NUCLEOTIDE SEQUENCE [LARGE SCALE GENOMIC DNA]</scope>
    <source>
        <strain evidence="1 2">GA_2019</strain>
        <tissue evidence="1">Muscle</tissue>
    </source>
</reference>
<organism evidence="1 2">
    <name type="scientific">Goodea atripinnis</name>
    <dbReference type="NCBI Taxonomy" id="208336"/>
    <lineage>
        <taxon>Eukaryota</taxon>
        <taxon>Metazoa</taxon>
        <taxon>Chordata</taxon>
        <taxon>Craniata</taxon>
        <taxon>Vertebrata</taxon>
        <taxon>Euteleostomi</taxon>
        <taxon>Actinopterygii</taxon>
        <taxon>Neopterygii</taxon>
        <taxon>Teleostei</taxon>
        <taxon>Neoteleostei</taxon>
        <taxon>Acanthomorphata</taxon>
        <taxon>Ovalentaria</taxon>
        <taxon>Atherinomorphae</taxon>
        <taxon>Cyprinodontiformes</taxon>
        <taxon>Goodeidae</taxon>
        <taxon>Goodea</taxon>
    </lineage>
</organism>
<dbReference type="Proteomes" id="UP001476798">
    <property type="component" value="Unassembled WGS sequence"/>
</dbReference>
<dbReference type="EMBL" id="JAHRIO010016110">
    <property type="protein sequence ID" value="MEQ2163659.1"/>
    <property type="molecule type" value="Genomic_DNA"/>
</dbReference>
<name>A0ABV0MX08_9TELE</name>
<evidence type="ECO:0000313" key="1">
    <source>
        <dbReference type="EMBL" id="MEQ2163659.1"/>
    </source>
</evidence>
<keyword evidence="2" id="KW-1185">Reference proteome</keyword>
<protein>
    <submittedName>
        <fullName evidence="1">Uncharacterized protein</fullName>
    </submittedName>
</protein>
<accession>A0ABV0MX08</accession>
<feature type="non-terminal residue" evidence="1">
    <location>
        <position position="1"/>
    </location>
</feature>
<proteinExistence type="predicted"/>
<sequence>RSPFTKSCRLKPHRAATFVDQLTSKPLPVHPPMFFRQRWSLLHLAASQLHYSKISSVHCSACSCTSVLTFPRVPCLEPPDAVTHLQGHKPHL</sequence>
<comment type="caution">
    <text evidence="1">The sequence shown here is derived from an EMBL/GenBank/DDBJ whole genome shotgun (WGS) entry which is preliminary data.</text>
</comment>
<gene>
    <name evidence="1" type="ORF">GOODEAATRI_032529</name>
</gene>
<evidence type="ECO:0000313" key="2">
    <source>
        <dbReference type="Proteomes" id="UP001476798"/>
    </source>
</evidence>